<organism evidence="9 10">
    <name type="scientific">Sphingomonas aurantiaca</name>
    <dbReference type="NCBI Taxonomy" id="185949"/>
    <lineage>
        <taxon>Bacteria</taxon>
        <taxon>Pseudomonadati</taxon>
        <taxon>Pseudomonadota</taxon>
        <taxon>Alphaproteobacteria</taxon>
        <taxon>Sphingomonadales</taxon>
        <taxon>Sphingomonadaceae</taxon>
        <taxon>Sphingomonas</taxon>
    </lineage>
</organism>
<dbReference type="InterPro" id="IPR000297">
    <property type="entry name" value="PPIase_PpiC"/>
</dbReference>
<dbReference type="Pfam" id="PF13145">
    <property type="entry name" value="Rotamase_2"/>
    <property type="match status" value="1"/>
</dbReference>
<evidence type="ECO:0000313" key="10">
    <source>
        <dbReference type="Proteomes" id="UP000326857"/>
    </source>
</evidence>
<keyword evidence="7" id="KW-0812">Transmembrane</keyword>
<dbReference type="InterPro" id="IPR006311">
    <property type="entry name" value="TAT_signal"/>
</dbReference>
<keyword evidence="7" id="KW-0472">Membrane</keyword>
<evidence type="ECO:0000256" key="4">
    <source>
        <dbReference type="ARBA" id="ARBA00022729"/>
    </source>
</evidence>
<sequence length="304" mass="32866">MTQDTTSPTPPPTLVPAGALWDVHQPVGRRSLLLAAIGALLGLGIAGYGLFTAQGTRTASIPAEDAALVNAIPVLRADLIAQVTALYSVPYAQTTRPQRQKVLDEMIREELYVQRGVEMGLSNDDIDVRQALVQATEGQIAQDAATAKPAEDELRGWYTAHRAKYASEGLMTLREWRVPAGADPQRAVAALRSGTAPDALGLKTTGRVDDGEEFYFAAQEHLGTRVFAVARGLADGAVSDPIPSPDGVHIVQMIRNTRPVATPYLEARDQVLRDFLADKIARLQEGNKRFLKKRADIKIAADLQ</sequence>
<gene>
    <name evidence="9" type="ORF">SPHINGO391_350453</name>
</gene>
<name>A0A5E7YAF9_9SPHN</name>
<keyword evidence="4" id="KW-0732">Signal</keyword>
<dbReference type="InterPro" id="IPR050245">
    <property type="entry name" value="PrsA_foldase"/>
</dbReference>
<feature type="transmembrane region" description="Helical" evidence="7">
    <location>
        <begin position="32"/>
        <end position="51"/>
    </location>
</feature>
<dbReference type="Proteomes" id="UP000326857">
    <property type="component" value="Unassembled WGS sequence"/>
</dbReference>
<dbReference type="PANTHER" id="PTHR47245">
    <property type="entry name" value="PEPTIDYLPROLYL ISOMERASE"/>
    <property type="match status" value="1"/>
</dbReference>
<proteinExistence type="inferred from homology"/>
<protein>
    <recommendedName>
        <fullName evidence="3">peptidylprolyl isomerase</fullName>
        <ecNumber evidence="3">5.2.1.8</ecNumber>
    </recommendedName>
</protein>
<dbReference type="PROSITE" id="PS51318">
    <property type="entry name" value="TAT"/>
    <property type="match status" value="1"/>
</dbReference>
<reference evidence="9 10" key="1">
    <citation type="submission" date="2019-09" db="EMBL/GenBank/DDBJ databases">
        <authorList>
            <person name="Dittami M. S."/>
        </authorList>
    </citation>
    <scope>NUCLEOTIDE SEQUENCE [LARGE SCALE GENOMIC DNA]</scope>
    <source>
        <strain evidence="9">SPHINGO391</strain>
    </source>
</reference>
<accession>A0A5E7YAF9</accession>
<feature type="domain" description="PpiC" evidence="8">
    <location>
        <begin position="149"/>
        <end position="269"/>
    </location>
</feature>
<dbReference type="SUPFAM" id="SSF109998">
    <property type="entry name" value="Triger factor/SurA peptide-binding domain-like"/>
    <property type="match status" value="1"/>
</dbReference>
<dbReference type="EC" id="5.2.1.8" evidence="3"/>
<evidence type="ECO:0000259" key="8">
    <source>
        <dbReference type="Pfam" id="PF13145"/>
    </source>
</evidence>
<evidence type="ECO:0000256" key="3">
    <source>
        <dbReference type="ARBA" id="ARBA00013194"/>
    </source>
</evidence>
<keyword evidence="6" id="KW-0413">Isomerase</keyword>
<evidence type="ECO:0000256" key="7">
    <source>
        <dbReference type="SAM" id="Phobius"/>
    </source>
</evidence>
<dbReference type="AlphaFoldDB" id="A0A5E7YAF9"/>
<comment type="catalytic activity">
    <reaction evidence="1">
        <text>[protein]-peptidylproline (omega=180) = [protein]-peptidylproline (omega=0)</text>
        <dbReference type="Rhea" id="RHEA:16237"/>
        <dbReference type="Rhea" id="RHEA-COMP:10747"/>
        <dbReference type="Rhea" id="RHEA-COMP:10748"/>
        <dbReference type="ChEBI" id="CHEBI:83833"/>
        <dbReference type="ChEBI" id="CHEBI:83834"/>
        <dbReference type="EC" id="5.2.1.8"/>
    </reaction>
</comment>
<dbReference type="GO" id="GO:0003755">
    <property type="term" value="F:peptidyl-prolyl cis-trans isomerase activity"/>
    <property type="evidence" value="ECO:0007669"/>
    <property type="project" value="UniProtKB-KW"/>
</dbReference>
<comment type="similarity">
    <text evidence="2">Belongs to the PpiC/parvulin rotamase family.</text>
</comment>
<dbReference type="EMBL" id="CABVLI010000029">
    <property type="protein sequence ID" value="VVT02956.1"/>
    <property type="molecule type" value="Genomic_DNA"/>
</dbReference>
<dbReference type="InterPro" id="IPR027304">
    <property type="entry name" value="Trigger_fact/SurA_dom_sf"/>
</dbReference>
<evidence type="ECO:0000256" key="1">
    <source>
        <dbReference type="ARBA" id="ARBA00000971"/>
    </source>
</evidence>
<keyword evidence="5" id="KW-0697">Rotamase</keyword>
<evidence type="ECO:0000256" key="2">
    <source>
        <dbReference type="ARBA" id="ARBA00007656"/>
    </source>
</evidence>
<evidence type="ECO:0000256" key="5">
    <source>
        <dbReference type="ARBA" id="ARBA00023110"/>
    </source>
</evidence>
<evidence type="ECO:0000313" key="9">
    <source>
        <dbReference type="EMBL" id="VVT02956.1"/>
    </source>
</evidence>
<dbReference type="PANTHER" id="PTHR47245:SF1">
    <property type="entry name" value="FOLDASE PROTEIN PRSA"/>
    <property type="match status" value="1"/>
</dbReference>
<evidence type="ECO:0000256" key="6">
    <source>
        <dbReference type="ARBA" id="ARBA00023235"/>
    </source>
</evidence>
<dbReference type="RefSeq" id="WP_151990099.1">
    <property type="nucleotide sequence ID" value="NZ_LR701528.1"/>
</dbReference>
<keyword evidence="7" id="KW-1133">Transmembrane helix</keyword>